<sequence>MESSRFPCPFRWARPLGVAVLLTSLPAIGATACTSADPASTPPTFPTGAERDTEVKHEACDMAAANAQRFDANGDGKPDMTRVPDAAGRELCRVLDLNFDGAIDVFIYYDPAGRERRRESDYDRDGRADEIVSSRDGAVFLKERETNFDDKLDTWDYYEGGRLVRRERDSDGDGLIDQWWAFNDPTDDRCALVATDRNVDGKPDPETVLDLCAEARAKQAATPPKPQAPAPRPSGAAPLPTAPAPMPPGGVPIAPQPGGTSPR</sequence>
<gene>
    <name evidence="3" type="ORF">POL67_30640</name>
</gene>
<keyword evidence="2" id="KW-0732">Signal</keyword>
<feature type="compositionally biased region" description="Pro residues" evidence="1">
    <location>
        <begin position="223"/>
        <end position="232"/>
    </location>
</feature>
<dbReference type="Proteomes" id="UP001221411">
    <property type="component" value="Unassembled WGS sequence"/>
</dbReference>
<keyword evidence="4" id="KW-1185">Reference proteome</keyword>
<evidence type="ECO:0000313" key="4">
    <source>
        <dbReference type="Proteomes" id="UP001221411"/>
    </source>
</evidence>
<feature type="compositionally biased region" description="Pro residues" evidence="1">
    <location>
        <begin position="240"/>
        <end position="250"/>
    </location>
</feature>
<evidence type="ECO:0000256" key="2">
    <source>
        <dbReference type="SAM" id="SignalP"/>
    </source>
</evidence>
<evidence type="ECO:0000313" key="3">
    <source>
        <dbReference type="EMBL" id="MDC0745729.1"/>
    </source>
</evidence>
<feature type="region of interest" description="Disordered" evidence="1">
    <location>
        <begin position="212"/>
        <end position="263"/>
    </location>
</feature>
<feature type="signal peptide" evidence="2">
    <location>
        <begin position="1"/>
        <end position="29"/>
    </location>
</feature>
<name>A0ABT5EV70_9BACT</name>
<feature type="chain" id="PRO_5045800542" description="Lipoprotein" evidence="2">
    <location>
        <begin position="30"/>
        <end position="263"/>
    </location>
</feature>
<dbReference type="InterPro" id="IPR028994">
    <property type="entry name" value="Integrin_alpha_N"/>
</dbReference>
<protein>
    <recommendedName>
        <fullName evidence="5">Lipoprotein</fullName>
    </recommendedName>
</protein>
<dbReference type="RefSeq" id="WP_271923542.1">
    <property type="nucleotide sequence ID" value="NZ_JAQNDO010000001.1"/>
</dbReference>
<evidence type="ECO:0008006" key="5">
    <source>
        <dbReference type="Google" id="ProtNLM"/>
    </source>
</evidence>
<dbReference type="PROSITE" id="PS51257">
    <property type="entry name" value="PROKAR_LIPOPROTEIN"/>
    <property type="match status" value="1"/>
</dbReference>
<reference evidence="3 4" key="1">
    <citation type="submission" date="2022-11" db="EMBL/GenBank/DDBJ databases">
        <title>Minimal conservation of predation-associated metabolite biosynthetic gene clusters underscores biosynthetic potential of Myxococcota including descriptions for ten novel species: Archangium lansinium sp. nov., Myxococcus landrumus sp. nov., Nannocystis bai.</title>
        <authorList>
            <person name="Ahearne A."/>
            <person name="Stevens C."/>
            <person name="Dowd S."/>
        </authorList>
    </citation>
    <scope>NUCLEOTIDE SEQUENCE [LARGE SCALE GENOMIC DNA]</scope>
    <source>
        <strain evidence="3 4">RJM3</strain>
    </source>
</reference>
<organism evidence="3 4">
    <name type="scientific">Polyangium mundeleinium</name>
    <dbReference type="NCBI Taxonomy" id="2995306"/>
    <lineage>
        <taxon>Bacteria</taxon>
        <taxon>Pseudomonadati</taxon>
        <taxon>Myxococcota</taxon>
        <taxon>Polyangia</taxon>
        <taxon>Polyangiales</taxon>
        <taxon>Polyangiaceae</taxon>
        <taxon>Polyangium</taxon>
    </lineage>
</organism>
<dbReference type="EMBL" id="JAQNDO010000001">
    <property type="protein sequence ID" value="MDC0745729.1"/>
    <property type="molecule type" value="Genomic_DNA"/>
</dbReference>
<dbReference type="SUPFAM" id="SSF69318">
    <property type="entry name" value="Integrin alpha N-terminal domain"/>
    <property type="match status" value="1"/>
</dbReference>
<comment type="caution">
    <text evidence="3">The sequence shown here is derived from an EMBL/GenBank/DDBJ whole genome shotgun (WGS) entry which is preliminary data.</text>
</comment>
<proteinExistence type="predicted"/>
<feature type="compositionally biased region" description="Low complexity" evidence="1">
    <location>
        <begin position="251"/>
        <end position="263"/>
    </location>
</feature>
<evidence type="ECO:0000256" key="1">
    <source>
        <dbReference type="SAM" id="MobiDB-lite"/>
    </source>
</evidence>
<accession>A0ABT5EV70</accession>